<accession>A0AC61DBX1</accession>
<evidence type="ECO:0000313" key="2">
    <source>
        <dbReference type="Proteomes" id="UP000224460"/>
    </source>
</evidence>
<gene>
    <name evidence="1" type="ORF">CS063_08295</name>
</gene>
<organism evidence="1 2">
    <name type="scientific">Sporanaerobium hydrogeniformans</name>
    <dbReference type="NCBI Taxonomy" id="3072179"/>
    <lineage>
        <taxon>Bacteria</taxon>
        <taxon>Bacillati</taxon>
        <taxon>Bacillota</taxon>
        <taxon>Clostridia</taxon>
        <taxon>Lachnospirales</taxon>
        <taxon>Lachnospiraceae</taxon>
        <taxon>Sporanaerobium</taxon>
    </lineage>
</organism>
<reference evidence="1" key="1">
    <citation type="submission" date="2017-10" db="EMBL/GenBank/DDBJ databases">
        <title>Genome sequence of cellulolytic Lachnospiraceae bacterium XHS1971 isolated from hotspring sediment.</title>
        <authorList>
            <person name="Vasudevan G."/>
            <person name="Joshi A.J."/>
            <person name="Hivarkar S."/>
            <person name="Lanjekar V.B."/>
            <person name="Dhakephalkar P.K."/>
            <person name="Dagar S."/>
        </authorList>
    </citation>
    <scope>NUCLEOTIDE SEQUENCE</scope>
    <source>
        <strain evidence="1">XHS1971</strain>
    </source>
</reference>
<comment type="caution">
    <text evidence="1">The sequence shown here is derived from an EMBL/GenBank/DDBJ whole genome shotgun (WGS) entry which is preliminary data.</text>
</comment>
<name>A0AC61DBX1_9FIRM</name>
<sequence>MKYKIKTTKRKKSRIGLILILLTLSSLLTFSVGFVSKKVQKKTVELQEIKTALQVAKEEQQVLQTQIENFQGMREAFKKEIDELKKELEELKNKNPEMPEIAEEQEKKVAYLTFDDGPSPNTTKILDFLKANNIKATFFVLGNKKQTHIYKRIVDEGHTIAIHSNTHKYQEIYKDVNSFMTDINDLSKLIEESTGVKPTVMRFPGGSNNTISKKYGGEDIMEQVIPAVKAAGLSYFDWNVDSRDAAVSKQDKQVIIDSVLNGAKSVASKSENASAVILMHDAAAKTSTVEALPAIVEGLKKQGFVFKELTPQSDAIRFK</sequence>
<keyword evidence="2" id="KW-1185">Reference proteome</keyword>
<dbReference type="Proteomes" id="UP000224460">
    <property type="component" value="Unassembled WGS sequence"/>
</dbReference>
<dbReference type="EMBL" id="PEDL01000007">
    <property type="protein sequence ID" value="PHV70759.1"/>
    <property type="molecule type" value="Genomic_DNA"/>
</dbReference>
<protein>
    <submittedName>
        <fullName evidence="1">Polysaccharide deacetylase</fullName>
    </submittedName>
</protein>
<proteinExistence type="predicted"/>
<evidence type="ECO:0000313" key="1">
    <source>
        <dbReference type="EMBL" id="PHV70759.1"/>
    </source>
</evidence>